<evidence type="ECO:0000313" key="1">
    <source>
        <dbReference type="EMBL" id="GJT45960.1"/>
    </source>
</evidence>
<proteinExistence type="predicted"/>
<sequence length="105" mass="12024">MGRWYPKDTEIELTAFADADHAGCQDTRKSTSRSVLFLGEKLVMEGFRATLKPPIDYTLRTNQKMIRNTFFDVFEPSSEFGRGCVVFWERYNGGNSSSRVEEKLG</sequence>
<organism evidence="1 2">
    <name type="scientific">Tanacetum coccineum</name>
    <dbReference type="NCBI Taxonomy" id="301880"/>
    <lineage>
        <taxon>Eukaryota</taxon>
        <taxon>Viridiplantae</taxon>
        <taxon>Streptophyta</taxon>
        <taxon>Embryophyta</taxon>
        <taxon>Tracheophyta</taxon>
        <taxon>Spermatophyta</taxon>
        <taxon>Magnoliopsida</taxon>
        <taxon>eudicotyledons</taxon>
        <taxon>Gunneridae</taxon>
        <taxon>Pentapetalae</taxon>
        <taxon>asterids</taxon>
        <taxon>campanulids</taxon>
        <taxon>Asterales</taxon>
        <taxon>Asteraceae</taxon>
        <taxon>Asteroideae</taxon>
        <taxon>Anthemideae</taxon>
        <taxon>Anthemidinae</taxon>
        <taxon>Tanacetum</taxon>
    </lineage>
</organism>
<evidence type="ECO:0008006" key="3">
    <source>
        <dbReference type="Google" id="ProtNLM"/>
    </source>
</evidence>
<gene>
    <name evidence="1" type="ORF">Tco_0954675</name>
</gene>
<dbReference type="EMBL" id="BQNB010015944">
    <property type="protein sequence ID" value="GJT45960.1"/>
    <property type="molecule type" value="Genomic_DNA"/>
</dbReference>
<reference evidence="1" key="1">
    <citation type="journal article" date="2022" name="Int. J. Mol. Sci.">
        <title>Draft Genome of Tanacetum Coccineum: Genomic Comparison of Closely Related Tanacetum-Family Plants.</title>
        <authorList>
            <person name="Yamashiro T."/>
            <person name="Shiraishi A."/>
            <person name="Nakayama K."/>
            <person name="Satake H."/>
        </authorList>
    </citation>
    <scope>NUCLEOTIDE SEQUENCE</scope>
</reference>
<protein>
    <recommendedName>
        <fullName evidence="3">Reverse transcriptase domain-containing protein</fullName>
    </recommendedName>
</protein>
<reference evidence="1" key="2">
    <citation type="submission" date="2022-01" db="EMBL/GenBank/DDBJ databases">
        <authorList>
            <person name="Yamashiro T."/>
            <person name="Shiraishi A."/>
            <person name="Satake H."/>
            <person name="Nakayama K."/>
        </authorList>
    </citation>
    <scope>NUCLEOTIDE SEQUENCE</scope>
</reference>
<keyword evidence="2" id="KW-1185">Reference proteome</keyword>
<comment type="caution">
    <text evidence="1">The sequence shown here is derived from an EMBL/GenBank/DDBJ whole genome shotgun (WGS) entry which is preliminary data.</text>
</comment>
<evidence type="ECO:0000313" key="2">
    <source>
        <dbReference type="Proteomes" id="UP001151760"/>
    </source>
</evidence>
<accession>A0ABQ5E512</accession>
<name>A0ABQ5E512_9ASTR</name>
<dbReference type="Proteomes" id="UP001151760">
    <property type="component" value="Unassembled WGS sequence"/>
</dbReference>